<gene>
    <name evidence="2" type="ORF">N0V89_010156</name>
</gene>
<evidence type="ECO:0000256" key="1">
    <source>
        <dbReference type="SAM" id="MobiDB-lite"/>
    </source>
</evidence>
<accession>A0A9W9C7Z0</accession>
<protein>
    <submittedName>
        <fullName evidence="2">Uncharacterized protein</fullName>
    </submittedName>
</protein>
<dbReference type="OrthoDB" id="3785858at2759"/>
<sequence>MADFAGFNKTISDDDLDTNLEDVMDYKFYGKTFLYENIYELANKKNKTTDGTFGVAQVSGCQVFGAPRDGPVAFGKGSNDNLPFAFSMDAGRYSAAEALTRRTPSLISQAVRKGKRFHSAICSVPSKLCSFPVSCMGFMVPVLGKRQRPAASPVSGSQEHNQASADRAGKRLRDNNGGAVAIAATVHSPVAARTTAGENWEMVGRAPRGLTALNPANTNTNTAWERPHRKEYGGFRGFFQPAEDKSWTVDPRTGRRILKATSARHH</sequence>
<dbReference type="Proteomes" id="UP001140513">
    <property type="component" value="Unassembled WGS sequence"/>
</dbReference>
<dbReference type="GeneID" id="80913686"/>
<evidence type="ECO:0000313" key="3">
    <source>
        <dbReference type="Proteomes" id="UP001140513"/>
    </source>
</evidence>
<proteinExistence type="predicted"/>
<organism evidence="2 3">
    <name type="scientific">Didymosphaeria variabile</name>
    <dbReference type="NCBI Taxonomy" id="1932322"/>
    <lineage>
        <taxon>Eukaryota</taxon>
        <taxon>Fungi</taxon>
        <taxon>Dikarya</taxon>
        <taxon>Ascomycota</taxon>
        <taxon>Pezizomycotina</taxon>
        <taxon>Dothideomycetes</taxon>
        <taxon>Pleosporomycetidae</taxon>
        <taxon>Pleosporales</taxon>
        <taxon>Massarineae</taxon>
        <taxon>Didymosphaeriaceae</taxon>
        <taxon>Didymosphaeria</taxon>
    </lineage>
</organism>
<feature type="compositionally biased region" description="Polar residues" evidence="1">
    <location>
        <begin position="154"/>
        <end position="164"/>
    </location>
</feature>
<keyword evidence="3" id="KW-1185">Reference proteome</keyword>
<comment type="caution">
    <text evidence="2">The sequence shown here is derived from an EMBL/GenBank/DDBJ whole genome shotgun (WGS) entry which is preliminary data.</text>
</comment>
<reference evidence="2" key="1">
    <citation type="submission" date="2022-10" db="EMBL/GenBank/DDBJ databases">
        <title>Tapping the CABI collections for fungal endophytes: first genome assemblies for Collariella, Neodidymelliopsis, Ascochyta clinopodiicola, Didymella pomorum, Didymosphaeria variabile, Neocosmospora piperis and Neocucurbitaria cava.</title>
        <authorList>
            <person name="Hill R."/>
        </authorList>
    </citation>
    <scope>NUCLEOTIDE SEQUENCE</scope>
    <source>
        <strain evidence="2">IMI 356815</strain>
    </source>
</reference>
<dbReference type="RefSeq" id="XP_056068166.1">
    <property type="nucleotide sequence ID" value="XM_056218901.1"/>
</dbReference>
<feature type="region of interest" description="Disordered" evidence="1">
    <location>
        <begin position="148"/>
        <end position="173"/>
    </location>
</feature>
<dbReference type="AlphaFoldDB" id="A0A9W9C7Z0"/>
<name>A0A9W9C7Z0_9PLEO</name>
<evidence type="ECO:0000313" key="2">
    <source>
        <dbReference type="EMBL" id="KAJ4348778.1"/>
    </source>
</evidence>
<dbReference type="EMBL" id="JAPEUX010000007">
    <property type="protein sequence ID" value="KAJ4348778.1"/>
    <property type="molecule type" value="Genomic_DNA"/>
</dbReference>